<gene>
    <name evidence="1" type="ORF">BS50DRAFT_577812</name>
</gene>
<accession>A0A2T2N906</accession>
<evidence type="ECO:0008006" key="3">
    <source>
        <dbReference type="Google" id="ProtNLM"/>
    </source>
</evidence>
<organism evidence="1 2">
    <name type="scientific">Corynespora cassiicola Philippines</name>
    <dbReference type="NCBI Taxonomy" id="1448308"/>
    <lineage>
        <taxon>Eukaryota</taxon>
        <taxon>Fungi</taxon>
        <taxon>Dikarya</taxon>
        <taxon>Ascomycota</taxon>
        <taxon>Pezizomycotina</taxon>
        <taxon>Dothideomycetes</taxon>
        <taxon>Pleosporomycetidae</taxon>
        <taxon>Pleosporales</taxon>
        <taxon>Corynesporascaceae</taxon>
        <taxon>Corynespora</taxon>
    </lineage>
</organism>
<keyword evidence="2" id="KW-1185">Reference proteome</keyword>
<protein>
    <recommendedName>
        <fullName evidence="3">3'-5' exonuclease domain-containing protein</fullName>
    </recommendedName>
</protein>
<name>A0A2T2N906_CORCC</name>
<dbReference type="Proteomes" id="UP000240883">
    <property type="component" value="Unassembled WGS sequence"/>
</dbReference>
<evidence type="ECO:0000313" key="2">
    <source>
        <dbReference type="Proteomes" id="UP000240883"/>
    </source>
</evidence>
<dbReference type="PANTHER" id="PTHR43040:SF1">
    <property type="entry name" value="RIBONUCLEASE D"/>
    <property type="match status" value="1"/>
</dbReference>
<dbReference type="PANTHER" id="PTHR43040">
    <property type="entry name" value="RIBONUCLEASE D"/>
    <property type="match status" value="1"/>
</dbReference>
<proteinExistence type="predicted"/>
<dbReference type="EMBL" id="KZ678142">
    <property type="protein sequence ID" value="PSN61905.1"/>
    <property type="molecule type" value="Genomic_DNA"/>
</dbReference>
<sequence>MASSPCISVERISIRRTPPAVVHSLIKLPNNPASLYLSVDLHNLIIYAAPASTVYIIDLVDLRNSLHQEHEIALAIKTLLETSTMIKVFFDARTPAKTLFDRCNIIFASQKCTEQSHIHEVQMMEVALRLEDTDREWLAGLDKCIAKDSNHNIDKLMPLGLGRDVKFDKRILHLPSLWKKYHDQLADRHVMFYQSFWVARIREATQKRLEVSYGKKHLGYDVDSARSGWDKEIIEEATDSWNEVVLMDTNTGGEWVGGEEHWSQFRKL</sequence>
<dbReference type="OrthoDB" id="26838at2759"/>
<evidence type="ECO:0000313" key="1">
    <source>
        <dbReference type="EMBL" id="PSN61905.1"/>
    </source>
</evidence>
<dbReference type="AlphaFoldDB" id="A0A2T2N906"/>
<reference evidence="1 2" key="1">
    <citation type="journal article" date="2018" name="Front. Microbiol.">
        <title>Genome-Wide Analysis of Corynespora cassiicola Leaf Fall Disease Putative Effectors.</title>
        <authorList>
            <person name="Lopez D."/>
            <person name="Ribeiro S."/>
            <person name="Label P."/>
            <person name="Fumanal B."/>
            <person name="Venisse J.S."/>
            <person name="Kohler A."/>
            <person name="de Oliveira R.R."/>
            <person name="Labutti K."/>
            <person name="Lipzen A."/>
            <person name="Lail K."/>
            <person name="Bauer D."/>
            <person name="Ohm R.A."/>
            <person name="Barry K.W."/>
            <person name="Spatafora J."/>
            <person name="Grigoriev I.V."/>
            <person name="Martin F.M."/>
            <person name="Pujade-Renaud V."/>
        </authorList>
    </citation>
    <scope>NUCLEOTIDE SEQUENCE [LARGE SCALE GENOMIC DNA]</scope>
    <source>
        <strain evidence="1 2">Philippines</strain>
    </source>
</reference>